<dbReference type="InterPro" id="IPR000531">
    <property type="entry name" value="Beta-barrel_TonB"/>
</dbReference>
<evidence type="ECO:0000256" key="1">
    <source>
        <dbReference type="ARBA" id="ARBA00004571"/>
    </source>
</evidence>
<dbReference type="InterPro" id="IPR011662">
    <property type="entry name" value="Secretin/TonB_short_N"/>
</dbReference>
<dbReference type="Pfam" id="PF00593">
    <property type="entry name" value="TonB_dep_Rec_b-barrel"/>
    <property type="match status" value="1"/>
</dbReference>
<dbReference type="InterPro" id="IPR012910">
    <property type="entry name" value="Plug_dom"/>
</dbReference>
<evidence type="ECO:0000313" key="16">
    <source>
        <dbReference type="EMBL" id="BCD85392.1"/>
    </source>
</evidence>
<name>A0ABM7L7A6_9PSED</name>
<keyword evidence="5" id="KW-0410">Iron transport</keyword>
<evidence type="ECO:0000256" key="2">
    <source>
        <dbReference type="ARBA" id="ARBA00009810"/>
    </source>
</evidence>
<organism evidence="16 17">
    <name type="scientific">Pseudomonas solani</name>
    <dbReference type="NCBI Taxonomy" id="2731552"/>
    <lineage>
        <taxon>Bacteria</taxon>
        <taxon>Pseudomonadati</taxon>
        <taxon>Pseudomonadota</taxon>
        <taxon>Gammaproteobacteria</taxon>
        <taxon>Pseudomonadales</taxon>
        <taxon>Pseudomonadaceae</taxon>
        <taxon>Pseudomonas</taxon>
    </lineage>
</organism>
<dbReference type="Gene3D" id="2.170.130.10">
    <property type="entry name" value="TonB-dependent receptor, plug domain"/>
    <property type="match status" value="1"/>
</dbReference>
<feature type="chain" id="PRO_5045782644" evidence="14">
    <location>
        <begin position="30"/>
        <end position="799"/>
    </location>
</feature>
<keyword evidence="17" id="KW-1185">Reference proteome</keyword>
<keyword evidence="4 12" id="KW-1134">Transmembrane beta strand</keyword>
<dbReference type="Pfam" id="PF07715">
    <property type="entry name" value="Plug"/>
    <property type="match status" value="1"/>
</dbReference>
<dbReference type="CDD" id="cd01347">
    <property type="entry name" value="ligand_gated_channel"/>
    <property type="match status" value="1"/>
</dbReference>
<dbReference type="Pfam" id="PF07660">
    <property type="entry name" value="STN"/>
    <property type="match status" value="1"/>
</dbReference>
<proteinExistence type="inferred from homology"/>
<dbReference type="Gene3D" id="3.55.50.30">
    <property type="match status" value="1"/>
</dbReference>
<evidence type="ECO:0000256" key="8">
    <source>
        <dbReference type="ARBA" id="ARBA00023077"/>
    </source>
</evidence>
<keyword evidence="14" id="KW-0732">Signal</keyword>
<evidence type="ECO:0000259" key="15">
    <source>
        <dbReference type="SMART" id="SM00965"/>
    </source>
</evidence>
<dbReference type="PROSITE" id="PS52016">
    <property type="entry name" value="TONB_DEPENDENT_REC_3"/>
    <property type="match status" value="1"/>
</dbReference>
<dbReference type="InterPro" id="IPR037066">
    <property type="entry name" value="Plug_dom_sf"/>
</dbReference>
<keyword evidence="3 12" id="KW-0813">Transport</keyword>
<keyword evidence="6 12" id="KW-0812">Transmembrane</keyword>
<evidence type="ECO:0000256" key="13">
    <source>
        <dbReference type="RuleBase" id="RU003357"/>
    </source>
</evidence>
<dbReference type="PANTHER" id="PTHR32552">
    <property type="entry name" value="FERRICHROME IRON RECEPTOR-RELATED"/>
    <property type="match status" value="1"/>
</dbReference>
<evidence type="ECO:0000256" key="5">
    <source>
        <dbReference type="ARBA" id="ARBA00022496"/>
    </source>
</evidence>
<keyword evidence="9 12" id="KW-0472">Membrane</keyword>
<dbReference type="SUPFAM" id="SSF56935">
    <property type="entry name" value="Porins"/>
    <property type="match status" value="1"/>
</dbReference>
<sequence length="799" mass="86951">MQGGAFKRLGLVSALLALGHVGVLPLAHAADAEAPAAALASVHEFAIAAQPLPQALAAFTRVTGLALVYTEDAAYQVQAPAVNGRMSAEQALAQLLAGSGLGYAQVNPGTLTLVPRANDGALNLDAVNINSRQLAATSYQPPPTTRLMRSETPLLEIPQAVAVVPQQALLDQQPQNLDDALANVSGITQANTLGSTLDAVMKRGFGDNRDGSILRDGMRTIQGRNLTATAERVEVLKGPSSMLYGILDPGGVINVVSKKPLLEDYRAITGRASTYGDGKNGSGGTLDVTGPLGDSGLAYRVIADYDDADYWRNFGHNRDKTFAPSFAWYGEDTTVNLSFEHREYSVPFDRGTVFINGKPLAVPATRRLDEPYNVTEGRSDLMILDLEHPLNEDWKAHFAYSYNRDTYDDYQARVQSQNANGTLRRRLDGTRGAVSTEHFATFDLDGKVQLAGMQHDLLMGVDHEYRKFYREDLIRQTTSVSFNPWNPVYGQVPVPTTVAAGDSDQTDRVVSQSAFFQDSVHLNEQWIFIAGARYQLYDQLAGRGRPFTKNTDIDGQLWVPRVGLVYKMTDELSLYGGYTESFKPNSTIAPLSGTGSVNAMAPEEGKSWEIGAKLDMPGRITGTLALFDIVKENVAVTELDGSNRAVGEVRSRGIELDVTGQVTDNLSLIGTFAWLDAELTKDPLYKGNELQNVAKRSGSLSAVYDFGQVFEGDRLRAGFGGRYIGSREGDVANSFNLPHYAVADAFAAYETPLGNDKRLKLQLNLKNIFDKTYYSSSVNQWNVSIGDPRLVQLSSTLEF</sequence>
<protein>
    <submittedName>
        <fullName evidence="16">TonB-dependent receptor</fullName>
    </submittedName>
</protein>
<evidence type="ECO:0000256" key="9">
    <source>
        <dbReference type="ARBA" id="ARBA00023136"/>
    </source>
</evidence>
<feature type="signal peptide" evidence="14">
    <location>
        <begin position="1"/>
        <end position="29"/>
    </location>
</feature>
<evidence type="ECO:0000256" key="12">
    <source>
        <dbReference type="PROSITE-ProRule" id="PRU01360"/>
    </source>
</evidence>
<evidence type="ECO:0000256" key="3">
    <source>
        <dbReference type="ARBA" id="ARBA00022448"/>
    </source>
</evidence>
<dbReference type="Gene3D" id="2.40.170.20">
    <property type="entry name" value="TonB-dependent receptor, beta-barrel domain"/>
    <property type="match status" value="1"/>
</dbReference>
<evidence type="ECO:0000256" key="11">
    <source>
        <dbReference type="ARBA" id="ARBA00023237"/>
    </source>
</evidence>
<keyword evidence="10 16" id="KW-0675">Receptor</keyword>
<comment type="subcellular location">
    <subcellularLocation>
        <location evidence="1 12">Cell outer membrane</location>
        <topology evidence="1 12">Multi-pass membrane protein</topology>
    </subcellularLocation>
</comment>
<dbReference type="SMART" id="SM00965">
    <property type="entry name" value="STN"/>
    <property type="match status" value="1"/>
</dbReference>
<comment type="similarity">
    <text evidence="2 12 13">Belongs to the TonB-dependent receptor family.</text>
</comment>
<evidence type="ECO:0000313" key="17">
    <source>
        <dbReference type="Proteomes" id="UP001064896"/>
    </source>
</evidence>
<keyword evidence="7" id="KW-0408">Iron</keyword>
<evidence type="ECO:0000256" key="6">
    <source>
        <dbReference type="ARBA" id="ARBA00022692"/>
    </source>
</evidence>
<accession>A0ABM7L7A6</accession>
<dbReference type="Proteomes" id="UP001064896">
    <property type="component" value="Chromosome"/>
</dbReference>
<dbReference type="InterPro" id="IPR010105">
    <property type="entry name" value="TonB_sidphr_rcpt"/>
</dbReference>
<dbReference type="EMBL" id="AP023081">
    <property type="protein sequence ID" value="BCD85392.1"/>
    <property type="molecule type" value="Genomic_DNA"/>
</dbReference>
<evidence type="ECO:0000256" key="7">
    <source>
        <dbReference type="ARBA" id="ARBA00023004"/>
    </source>
</evidence>
<evidence type="ECO:0000256" key="10">
    <source>
        <dbReference type="ARBA" id="ARBA00023170"/>
    </source>
</evidence>
<reference evidence="16" key="1">
    <citation type="submission" date="2020-05" db="EMBL/GenBank/DDBJ databases">
        <title>Complete genome sequence of Pseudomonas sp. Sm006.</title>
        <authorList>
            <person name="Takeuchi K."/>
            <person name="Someya N."/>
        </authorList>
    </citation>
    <scope>NUCLEOTIDE SEQUENCE</scope>
    <source>
        <strain evidence="16">Sm006</strain>
    </source>
</reference>
<keyword evidence="5" id="KW-0406">Ion transport</keyword>
<dbReference type="PANTHER" id="PTHR32552:SF85">
    <property type="entry name" value="BLL7968 PROTEIN"/>
    <property type="match status" value="1"/>
</dbReference>
<gene>
    <name evidence="16" type="ORF">PSm6_17990</name>
</gene>
<evidence type="ECO:0000256" key="4">
    <source>
        <dbReference type="ARBA" id="ARBA00022452"/>
    </source>
</evidence>
<dbReference type="NCBIfam" id="TIGR01783">
    <property type="entry name" value="TonB-siderophor"/>
    <property type="match status" value="1"/>
</dbReference>
<keyword evidence="8 13" id="KW-0798">TonB box</keyword>
<dbReference type="InterPro" id="IPR036942">
    <property type="entry name" value="Beta-barrel_TonB_sf"/>
</dbReference>
<feature type="domain" description="Secretin/TonB short N-terminal" evidence="15">
    <location>
        <begin position="65"/>
        <end position="116"/>
    </location>
</feature>
<evidence type="ECO:0000256" key="14">
    <source>
        <dbReference type="SAM" id="SignalP"/>
    </source>
</evidence>
<dbReference type="InterPro" id="IPR039426">
    <property type="entry name" value="TonB-dep_rcpt-like"/>
</dbReference>
<keyword evidence="11 12" id="KW-0998">Cell outer membrane</keyword>